<dbReference type="Gene3D" id="3.40.50.2000">
    <property type="entry name" value="Glycogen Phosphorylase B"/>
    <property type="match status" value="1"/>
</dbReference>
<feature type="domain" description="Spore protein YkvP/CgeB glycosyl transferase-like" evidence="1">
    <location>
        <begin position="248"/>
        <end position="374"/>
    </location>
</feature>
<dbReference type="GO" id="GO:0016740">
    <property type="term" value="F:transferase activity"/>
    <property type="evidence" value="ECO:0007669"/>
    <property type="project" value="UniProtKB-KW"/>
</dbReference>
<gene>
    <name evidence="2" type="ORF">SAMN05443431_108101</name>
</gene>
<evidence type="ECO:0000313" key="2">
    <source>
        <dbReference type="EMBL" id="SFJ48647.1"/>
    </source>
</evidence>
<evidence type="ECO:0000259" key="1">
    <source>
        <dbReference type="Pfam" id="PF13524"/>
    </source>
</evidence>
<reference evidence="3" key="1">
    <citation type="submission" date="2016-10" db="EMBL/GenBank/DDBJ databases">
        <authorList>
            <person name="Varghese N."/>
            <person name="Submissions S."/>
        </authorList>
    </citation>
    <scope>NUCLEOTIDE SEQUENCE [LARGE SCALE GENOMIC DNA]</scope>
    <source>
        <strain evidence="3">DSM 28881</strain>
    </source>
</reference>
<dbReference type="Proteomes" id="UP000199559">
    <property type="component" value="Unassembled WGS sequence"/>
</dbReference>
<proteinExistence type="predicted"/>
<dbReference type="Pfam" id="PF13524">
    <property type="entry name" value="Glyco_trans_1_2"/>
    <property type="match status" value="1"/>
</dbReference>
<dbReference type="AlphaFoldDB" id="A0A1I3RTL4"/>
<dbReference type="InterPro" id="IPR055259">
    <property type="entry name" value="YkvP/CgeB_Glyco_trans-like"/>
</dbReference>
<dbReference type="SUPFAM" id="SSF53756">
    <property type="entry name" value="UDP-Glycosyltransferase/glycogen phosphorylase"/>
    <property type="match status" value="1"/>
</dbReference>
<protein>
    <submittedName>
        <fullName evidence="2">Glycosyltransferase involved in cell wall bisynthesis</fullName>
    </submittedName>
</protein>
<name>A0A1I3RTL4_9FLAO</name>
<evidence type="ECO:0000313" key="3">
    <source>
        <dbReference type="Proteomes" id="UP000199559"/>
    </source>
</evidence>
<dbReference type="EMBL" id="FORM01000008">
    <property type="protein sequence ID" value="SFJ48647.1"/>
    <property type="molecule type" value="Genomic_DNA"/>
</dbReference>
<dbReference type="RefSeq" id="WP_090841363.1">
    <property type="nucleotide sequence ID" value="NZ_FORM01000008.1"/>
</dbReference>
<keyword evidence="2" id="KW-0808">Transferase</keyword>
<keyword evidence="3" id="KW-1185">Reference proteome</keyword>
<accession>A0A1I3RTL4</accession>
<organism evidence="2 3">
    <name type="scientific">Olleya namhaensis</name>
    <dbReference type="NCBI Taxonomy" id="1144750"/>
    <lineage>
        <taxon>Bacteria</taxon>
        <taxon>Pseudomonadati</taxon>
        <taxon>Bacteroidota</taxon>
        <taxon>Flavobacteriia</taxon>
        <taxon>Flavobacteriales</taxon>
        <taxon>Flavobacteriaceae</taxon>
    </lineage>
</organism>
<dbReference type="STRING" id="1144750.SAMN05443431_108101"/>
<sequence length="380" mass="43699">MKILLLGEYSRLHNSLKEGLEALNHEVVIIGSGDGFKSFPVDYKVYSVFREKKALLFLSKAILKVFRINIIKIELAIKYYLVFNKLKQFDVVQLINEASLKTTARLEIALLKKLFKKTKKVVLLSCGEDYYNISYALKNKENYSLLTPYLNDNTLAKDYAFTLEYVTERHKKLHTFLARNYDGIIASDLDYHLPLINTPKYLGVIANPINTDIINYTPLDLDQKIKIFLGINTENSIKKGVLFFEKALKIIASKYPDLVEITITKNLPYNTYINSYNQAHIILDQVYGYDQGYNALEAMAKGKVVFTGAEQQWLTYYNVKEDTIAINALPDVDYLVKKIEWLITNPNIIKTISVNANAFITTHHNYKNIAAQYVKTWNTL</sequence>